<dbReference type="AlphaFoldDB" id="I6ZFJ0"/>
<gene>
    <name evidence="1" type="ordered locus">WEN_02995</name>
</gene>
<sequence length="160" mass="17886">MATTPLVTTFTNQSIGVNKGKDVRNVGEESQLIQEETPVKDLKPQNVLKEVKKIVSQGGESGDLACFWLPNQTKWELLMCVDTKKMDSTLLFHYGVWDGIRQVKQVESISFASSPAMMKFTDGNSEKLTPTARLYLTTKSTLQRKRGTLIPKSQCKVTES</sequence>
<protein>
    <submittedName>
        <fullName evidence="1">Uncharacterized protein</fullName>
    </submittedName>
</protein>
<evidence type="ECO:0000313" key="1">
    <source>
        <dbReference type="EMBL" id="AFN65382.1"/>
    </source>
</evidence>
<dbReference type="RefSeq" id="WP_014850091.1">
    <property type="nucleotide sequence ID" value="NC_018149.1"/>
</dbReference>
<dbReference type="HOGENOM" id="CLU_106274_1_0_14"/>
<dbReference type="EMBL" id="CP003703">
    <property type="protein sequence ID" value="AFN65382.1"/>
    <property type="molecule type" value="Genomic_DNA"/>
</dbReference>
<dbReference type="STRING" id="1197325.WEN_02995"/>
<reference evidence="1 2" key="1">
    <citation type="journal article" date="2012" name="J. Bacteriol.">
        <title>Complete genome sequence of Mycoplasma wenyonii strain Massachusetts.</title>
        <authorList>
            <person name="Dos Santos A.P."/>
            <person name="Guimaraes A.M."/>
            <person name="do Nascimento N.C."/>
            <person name="Sanmiguel P.J."/>
            <person name="Messick J.B."/>
        </authorList>
    </citation>
    <scope>NUCLEOTIDE SEQUENCE [LARGE SCALE GENOMIC DNA]</scope>
    <source>
        <strain evidence="1 2">Massachusetts</strain>
    </source>
</reference>
<proteinExistence type="predicted"/>
<accession>I6ZFJ0</accession>
<keyword evidence="2" id="KW-1185">Reference proteome</keyword>
<evidence type="ECO:0000313" key="2">
    <source>
        <dbReference type="Proteomes" id="UP000009005"/>
    </source>
</evidence>
<organism evidence="1 2">
    <name type="scientific">Mycoplasma wenyonii (strain Massachusetts)</name>
    <name type="common">Eperythrozoon wenyonii</name>
    <dbReference type="NCBI Taxonomy" id="1197325"/>
    <lineage>
        <taxon>Bacteria</taxon>
        <taxon>Bacillati</taxon>
        <taxon>Mycoplasmatota</taxon>
        <taxon>Mollicutes</taxon>
        <taxon>Mycoplasmataceae</taxon>
        <taxon>Mycoplasma</taxon>
    </lineage>
</organism>
<dbReference type="PATRIC" id="fig|1197325.3.peg.648"/>
<name>I6ZFJ0_MYCWM</name>
<dbReference type="KEGG" id="mwe:WEN_02995"/>
<dbReference type="Proteomes" id="UP000009005">
    <property type="component" value="Chromosome"/>
</dbReference>